<keyword evidence="5" id="KW-0413">Isomerase</keyword>
<reference evidence="5 6" key="1">
    <citation type="submission" date="2019-03" db="EMBL/GenBank/DDBJ databases">
        <title>First draft genome of Liparis tanakae, snailfish: a comprehensive survey of snailfish specific genes.</title>
        <authorList>
            <person name="Kim W."/>
            <person name="Song I."/>
            <person name="Jeong J.-H."/>
            <person name="Kim D."/>
            <person name="Kim S."/>
            <person name="Ryu S."/>
            <person name="Song J.Y."/>
            <person name="Lee S.K."/>
        </authorList>
    </citation>
    <scope>NUCLEOTIDE SEQUENCE [LARGE SCALE GENOMIC DNA]</scope>
    <source>
        <tissue evidence="5">Muscle</tissue>
    </source>
</reference>
<name>A0A4Z2E6E1_9TELE</name>
<dbReference type="InterPro" id="IPR036226">
    <property type="entry name" value="LipOase_C_sf"/>
</dbReference>
<dbReference type="EMBL" id="SRLO01015747">
    <property type="protein sequence ID" value="TNN24319.1"/>
    <property type="molecule type" value="Genomic_DNA"/>
</dbReference>
<dbReference type="Gene3D" id="1.20.245.10">
    <property type="entry name" value="Lipoxygenase-1, Domain 5"/>
    <property type="match status" value="1"/>
</dbReference>
<evidence type="ECO:0000259" key="4">
    <source>
        <dbReference type="PROSITE" id="PS51393"/>
    </source>
</evidence>
<feature type="domain" description="Lipoxygenase" evidence="4">
    <location>
        <begin position="1"/>
        <end position="116"/>
    </location>
</feature>
<comment type="caution">
    <text evidence="5">The sequence shown here is derived from an EMBL/GenBank/DDBJ whole genome shotgun (WGS) entry which is preliminary data.</text>
</comment>
<evidence type="ECO:0000256" key="1">
    <source>
        <dbReference type="ARBA" id="ARBA00022723"/>
    </source>
</evidence>
<keyword evidence="2" id="KW-0223">Dioxygenase</keyword>
<dbReference type="GO" id="GO:0016702">
    <property type="term" value="F:oxidoreductase activity, acting on single donors with incorporation of molecular oxygen, incorporation of two atoms of oxygen"/>
    <property type="evidence" value="ECO:0007669"/>
    <property type="project" value="InterPro"/>
</dbReference>
<dbReference type="GO" id="GO:0016853">
    <property type="term" value="F:isomerase activity"/>
    <property type="evidence" value="ECO:0007669"/>
    <property type="project" value="UniProtKB-KW"/>
</dbReference>
<organism evidence="5 6">
    <name type="scientific">Liparis tanakae</name>
    <name type="common">Tanaka's snailfish</name>
    <dbReference type="NCBI Taxonomy" id="230148"/>
    <lineage>
        <taxon>Eukaryota</taxon>
        <taxon>Metazoa</taxon>
        <taxon>Chordata</taxon>
        <taxon>Craniata</taxon>
        <taxon>Vertebrata</taxon>
        <taxon>Euteleostomi</taxon>
        <taxon>Actinopterygii</taxon>
        <taxon>Neopterygii</taxon>
        <taxon>Teleostei</taxon>
        <taxon>Neoteleostei</taxon>
        <taxon>Acanthomorphata</taxon>
        <taxon>Eupercaria</taxon>
        <taxon>Perciformes</taxon>
        <taxon>Cottioidei</taxon>
        <taxon>Cottales</taxon>
        <taxon>Liparidae</taxon>
        <taxon>Liparis</taxon>
    </lineage>
</organism>
<dbReference type="PANTHER" id="PTHR11771">
    <property type="entry name" value="LIPOXYGENASE"/>
    <property type="match status" value="1"/>
</dbReference>
<dbReference type="SUPFAM" id="SSF48484">
    <property type="entry name" value="Lipoxigenase"/>
    <property type="match status" value="1"/>
</dbReference>
<dbReference type="OrthoDB" id="407298at2759"/>
<dbReference type="Proteomes" id="UP000314294">
    <property type="component" value="Unassembled WGS sequence"/>
</dbReference>
<dbReference type="GO" id="GO:0034440">
    <property type="term" value="P:lipid oxidation"/>
    <property type="evidence" value="ECO:0007669"/>
    <property type="project" value="InterPro"/>
</dbReference>
<evidence type="ECO:0000256" key="2">
    <source>
        <dbReference type="ARBA" id="ARBA00022964"/>
    </source>
</evidence>
<keyword evidence="3" id="KW-0560">Oxidoreductase</keyword>
<dbReference type="InterPro" id="IPR013819">
    <property type="entry name" value="LipOase_C"/>
</dbReference>
<proteinExistence type="predicted"/>
<evidence type="ECO:0000313" key="6">
    <source>
        <dbReference type="Proteomes" id="UP000314294"/>
    </source>
</evidence>
<accession>A0A4Z2E6E1</accession>
<sequence>MVIFTVTGQHAAVNNGQFDNYSWMPNGSLLLRKAPPTTKGQSSMETLLETLPNVGETVPIGTCPKERFNEPAPKRMIKKFQAELSSLSEEITTRNVQLEMPYSYLDPAQIENSIAI</sequence>
<dbReference type="AlphaFoldDB" id="A0A4Z2E6E1"/>
<evidence type="ECO:0000313" key="5">
    <source>
        <dbReference type="EMBL" id="TNN24319.1"/>
    </source>
</evidence>
<dbReference type="InterPro" id="IPR000907">
    <property type="entry name" value="LipOase"/>
</dbReference>
<dbReference type="GO" id="GO:0046872">
    <property type="term" value="F:metal ion binding"/>
    <property type="evidence" value="ECO:0007669"/>
    <property type="project" value="UniProtKB-KW"/>
</dbReference>
<evidence type="ECO:0000256" key="3">
    <source>
        <dbReference type="ARBA" id="ARBA00023002"/>
    </source>
</evidence>
<protein>
    <submittedName>
        <fullName evidence="5">Hydroperoxide isomerase ALOXE3</fullName>
    </submittedName>
</protein>
<dbReference type="PROSITE" id="PS51393">
    <property type="entry name" value="LIPOXYGENASE_3"/>
    <property type="match status" value="1"/>
</dbReference>
<keyword evidence="6" id="KW-1185">Reference proteome</keyword>
<keyword evidence="1" id="KW-0479">Metal-binding</keyword>
<gene>
    <name evidence="5" type="primary">Aloxe3_8</name>
    <name evidence="5" type="ORF">EYF80_065558</name>
</gene>